<feature type="binding site" evidence="3">
    <location>
        <begin position="399"/>
        <end position="406"/>
    </location>
    <ligand>
        <name>ATP</name>
        <dbReference type="ChEBI" id="CHEBI:30616"/>
    </ligand>
</feature>
<keyword evidence="1 3" id="KW-0547">Nucleotide-binding</keyword>
<evidence type="ECO:0000256" key="1">
    <source>
        <dbReference type="ARBA" id="ARBA00022741"/>
    </source>
</evidence>
<dbReference type="EMBL" id="FNST01000002">
    <property type="protein sequence ID" value="SEC01693.1"/>
    <property type="molecule type" value="Genomic_DNA"/>
</dbReference>
<sequence length="769" mass="77453">MLQRRWPDPATVLMTALGPGSRLWERAQGHPDALTVRLGSADQLAADGGLLVAAPVTVDLRQCGSLGLAGPPARVAGLARSVVAQLAALHSPAALEIVLISGEERLAQWSWLGWLPQLQPMRGQDCRLLLAYDGEQATARTDELTRRLEDGPLGPGWASASPAAAAAAAARHVGPRTVVVVDGAPGPAALHDTLARLAVSGSAAGIHLLCLTEAPAASPVSPLPMSYEAACAASAPFAASGVAAVLSGDVATGLQIVHGNGDGATSGIAGATGVSGVTGVSGITGATGATTTVTVDAVSAAWAERFARALAPLRPAASAQGGAFGGSDGPPTVPLPDSARLLDELGLARATPASLLARWAAAADEVPAGGRALAVLGAGPRGALAVDLAADGPHALIDGTAGTGKTELLRSFAASLAAAERPDRLELILVDGAGAGAGEGLRVCTDLPHVSTHLAATDPVRMREFAQALSSELKRRAELLDRLDFTAWHARPHHGEGGSGGGGDAADPGGTPGAPGAGSARVVAPRPPGDIDPPPSDTLHTLNLRAQRTASAAAAATRSRPFLPRLVVLVDDFDALVAPALGSPGRPAAGSVVRALEAIARDGARLGVHLVVASGRPDRTADTVAVERAGLRIVLDPRPLNPAHPGEAERPLRSERPDTAPAASPRSVTSTPAAAAAPGGDPAPGRGRLFRPEDAGGTPFQAGRVTGRIPRTATQRPTVVPLEWRRMGDPPARRPLRELGNGPTDLALLASALQRAAQSADAPTAPALI</sequence>
<evidence type="ECO:0000256" key="3">
    <source>
        <dbReference type="PROSITE-ProRule" id="PRU00289"/>
    </source>
</evidence>
<dbReference type="PANTHER" id="PTHR22683:SF1">
    <property type="entry name" value="TYPE VII SECRETION SYSTEM PROTEIN ESSC"/>
    <property type="match status" value="1"/>
</dbReference>
<feature type="compositionally biased region" description="Basic and acidic residues" evidence="4">
    <location>
        <begin position="646"/>
        <end position="658"/>
    </location>
</feature>
<dbReference type="PROSITE" id="PS50901">
    <property type="entry name" value="FTSK"/>
    <property type="match status" value="1"/>
</dbReference>
<gene>
    <name evidence="6" type="ORF">SAMN04490356_2574</name>
</gene>
<dbReference type="GO" id="GO:0005524">
    <property type="term" value="F:ATP binding"/>
    <property type="evidence" value="ECO:0007669"/>
    <property type="project" value="UniProtKB-UniRule"/>
</dbReference>
<dbReference type="Proteomes" id="UP000198609">
    <property type="component" value="Unassembled WGS sequence"/>
</dbReference>
<feature type="compositionally biased region" description="Low complexity" evidence="4">
    <location>
        <begin position="659"/>
        <end position="687"/>
    </location>
</feature>
<dbReference type="Pfam" id="PF01580">
    <property type="entry name" value="FtsK_SpoIIIE"/>
    <property type="match status" value="1"/>
</dbReference>
<protein>
    <submittedName>
        <fullName evidence="6">FtsK/SpoIIIE family protein</fullName>
    </submittedName>
</protein>
<evidence type="ECO:0000259" key="5">
    <source>
        <dbReference type="PROSITE" id="PS50901"/>
    </source>
</evidence>
<dbReference type="InterPro" id="IPR002543">
    <property type="entry name" value="FtsK_dom"/>
</dbReference>
<dbReference type="PANTHER" id="PTHR22683">
    <property type="entry name" value="SPORULATION PROTEIN RELATED"/>
    <property type="match status" value="1"/>
</dbReference>
<evidence type="ECO:0000256" key="4">
    <source>
        <dbReference type="SAM" id="MobiDB-lite"/>
    </source>
</evidence>
<feature type="compositionally biased region" description="Pro residues" evidence="4">
    <location>
        <begin position="525"/>
        <end position="536"/>
    </location>
</feature>
<evidence type="ECO:0000313" key="7">
    <source>
        <dbReference type="Proteomes" id="UP000198609"/>
    </source>
</evidence>
<dbReference type="SUPFAM" id="SSF52540">
    <property type="entry name" value="P-loop containing nucleoside triphosphate hydrolases"/>
    <property type="match status" value="1"/>
</dbReference>
<dbReference type="InterPro" id="IPR027417">
    <property type="entry name" value="P-loop_NTPase"/>
</dbReference>
<dbReference type="GO" id="GO:0003677">
    <property type="term" value="F:DNA binding"/>
    <property type="evidence" value="ECO:0007669"/>
    <property type="project" value="InterPro"/>
</dbReference>
<organism evidence="6 7">
    <name type="scientific">Streptomyces melanosporofaciens</name>
    <dbReference type="NCBI Taxonomy" id="67327"/>
    <lineage>
        <taxon>Bacteria</taxon>
        <taxon>Bacillati</taxon>
        <taxon>Actinomycetota</taxon>
        <taxon>Actinomycetes</taxon>
        <taxon>Kitasatosporales</taxon>
        <taxon>Streptomycetaceae</taxon>
        <taxon>Streptomyces</taxon>
        <taxon>Streptomyces violaceusniger group</taxon>
    </lineage>
</organism>
<dbReference type="SMART" id="SM00382">
    <property type="entry name" value="AAA"/>
    <property type="match status" value="1"/>
</dbReference>
<feature type="region of interest" description="Disordered" evidence="4">
    <location>
        <begin position="490"/>
        <end position="538"/>
    </location>
</feature>
<dbReference type="RefSeq" id="WP_425288371.1">
    <property type="nucleotide sequence ID" value="NZ_FNST01000002.1"/>
</dbReference>
<feature type="compositionally biased region" description="Gly residues" evidence="4">
    <location>
        <begin position="497"/>
        <end position="516"/>
    </location>
</feature>
<dbReference type="Gene3D" id="3.40.50.300">
    <property type="entry name" value="P-loop containing nucleotide triphosphate hydrolases"/>
    <property type="match status" value="2"/>
</dbReference>
<reference evidence="7" key="1">
    <citation type="submission" date="2016-10" db="EMBL/GenBank/DDBJ databases">
        <authorList>
            <person name="Varghese N."/>
            <person name="Submissions S."/>
        </authorList>
    </citation>
    <scope>NUCLEOTIDE SEQUENCE [LARGE SCALE GENOMIC DNA]</scope>
    <source>
        <strain evidence="7">DSM 40318</strain>
    </source>
</reference>
<name>A0A1H4P2R7_STRMJ</name>
<evidence type="ECO:0000256" key="2">
    <source>
        <dbReference type="ARBA" id="ARBA00022840"/>
    </source>
</evidence>
<dbReference type="AlphaFoldDB" id="A0A1H4P2R7"/>
<keyword evidence="7" id="KW-1185">Reference proteome</keyword>
<proteinExistence type="predicted"/>
<feature type="region of interest" description="Disordered" evidence="4">
    <location>
        <begin position="636"/>
        <end position="704"/>
    </location>
</feature>
<keyword evidence="2 3" id="KW-0067">ATP-binding</keyword>
<evidence type="ECO:0000313" key="6">
    <source>
        <dbReference type="EMBL" id="SEC01693.1"/>
    </source>
</evidence>
<feature type="domain" description="FtsK" evidence="5">
    <location>
        <begin position="381"/>
        <end position="644"/>
    </location>
</feature>
<dbReference type="InterPro" id="IPR003593">
    <property type="entry name" value="AAA+_ATPase"/>
</dbReference>
<accession>A0A1H4P2R7</accession>
<dbReference type="InterPro" id="IPR050206">
    <property type="entry name" value="FtsK/SpoIIIE/SftA"/>
</dbReference>